<dbReference type="EMBL" id="DVMW01000036">
    <property type="protein sequence ID" value="HIU36108.1"/>
    <property type="molecule type" value="Genomic_DNA"/>
</dbReference>
<protein>
    <submittedName>
        <fullName evidence="3">MFS transporter</fullName>
    </submittedName>
</protein>
<dbReference type="AlphaFoldDB" id="A0A9D1IFP1"/>
<feature type="transmembrane region" description="Helical" evidence="2">
    <location>
        <begin position="39"/>
        <end position="57"/>
    </location>
</feature>
<keyword evidence="1" id="KW-0175">Coiled coil</keyword>
<evidence type="ECO:0000256" key="1">
    <source>
        <dbReference type="SAM" id="Coils"/>
    </source>
</evidence>
<evidence type="ECO:0000313" key="3">
    <source>
        <dbReference type="EMBL" id="HIU36108.1"/>
    </source>
</evidence>
<name>A0A9D1IFP1_9FIRM</name>
<dbReference type="InterPro" id="IPR036259">
    <property type="entry name" value="MFS_trans_sf"/>
</dbReference>
<organism evidence="3 4">
    <name type="scientific">Candidatus Fimenecus excrementigallinarum</name>
    <dbReference type="NCBI Taxonomy" id="2840816"/>
    <lineage>
        <taxon>Bacteria</taxon>
        <taxon>Bacillati</taxon>
        <taxon>Bacillota</taxon>
        <taxon>Clostridia</taxon>
        <taxon>Candidatus Fimenecus</taxon>
    </lineage>
</organism>
<evidence type="ECO:0000256" key="2">
    <source>
        <dbReference type="SAM" id="Phobius"/>
    </source>
</evidence>
<feature type="transmembrane region" description="Helical" evidence="2">
    <location>
        <begin position="234"/>
        <end position="252"/>
    </location>
</feature>
<comment type="caution">
    <text evidence="3">The sequence shown here is derived from an EMBL/GenBank/DDBJ whole genome shotgun (WGS) entry which is preliminary data.</text>
</comment>
<feature type="transmembrane region" description="Helical" evidence="2">
    <location>
        <begin position="152"/>
        <end position="174"/>
    </location>
</feature>
<sequence>MEKTTQKRSLAATVSNLARMVRAHWNEPPAGRYMPYKEIVSYSAGGIGVKFLAVMAMNTILSASNTLIGNTIGIKPLHVYILYFISVLVNIPLSGIRANIIDNTRSKEGKYRPYIVKMGIPSAIVTILFVWFPYNRFGALFGEGTIFGEEKAYVVTCALVLLFNFFQNFFYYFFTEAYDNLIHVLSPNTQERADVSTIKGVVYSLAPSILNLAMPIFAGLLTNDNLYDIRLFRYIYPPVAIASVVLSIVVYANTKEKIVQARTHVIQIRFMDSLREVLRNKYFWVIAMATWLGFLETSMTNVLTWLYTYGGICGSSAYTIITLFCQNAGLVGMLLAPVFIRLWGKRVVLIGTNVMNIVFIGLMFPVVRIIDMSGADTSALTTWVPLLLLVVCYWMNNLMNAFMQILTPSINADIRDYQQYVSGERIDGMFSTITAVGGLVTVASSGIVNFLYDRFGINETTAAQVLNDPSVMNKVLRNGNLVSDVIADTDTSSIAYFSLYDGDILQTVCGVLIVASMVGAFINVLPYFFYDLTEIKQQGMVRVLKIRAFFEDFGNGNLTDDDLCEVVEMVDRAKSLSQETPVKVTKDALKAAKKTKNLAAVAAAKKERKEQLARNQEIRLAPFVLNELNRFESEAGARELADAKAIYAAGLAGLRDASLKELRADLREAKALPKRNDAQKELRNYRVHFCRTRLTARKYIDKYYPNGMAVETPDEAPLNALLVTEEAYDKEEEQLYKRLFEAGDRKDKAAQKELKAQLKALKNKFKALNKQIRTEQDKRVNYTRSAKPYLDASRVLTQAENYTHFGELEARYRALKEKEAAAQV</sequence>
<proteinExistence type="predicted"/>
<gene>
    <name evidence="3" type="ORF">IAC53_05855</name>
</gene>
<keyword evidence="2" id="KW-0812">Transmembrane</keyword>
<feature type="transmembrane region" description="Helical" evidence="2">
    <location>
        <begin position="382"/>
        <end position="407"/>
    </location>
</feature>
<dbReference type="Proteomes" id="UP000824071">
    <property type="component" value="Unassembled WGS sequence"/>
</dbReference>
<dbReference type="Pfam" id="PF13347">
    <property type="entry name" value="MFS_2"/>
    <property type="match status" value="1"/>
</dbReference>
<keyword evidence="2" id="KW-1133">Transmembrane helix</keyword>
<feature type="transmembrane region" description="Helical" evidence="2">
    <location>
        <begin position="201"/>
        <end position="222"/>
    </location>
</feature>
<reference evidence="3" key="1">
    <citation type="submission" date="2020-10" db="EMBL/GenBank/DDBJ databases">
        <authorList>
            <person name="Gilroy R."/>
        </authorList>
    </citation>
    <scope>NUCLEOTIDE SEQUENCE</scope>
    <source>
        <strain evidence="3">ChiGjej1B1-19959</strain>
    </source>
</reference>
<feature type="transmembrane region" description="Helical" evidence="2">
    <location>
        <begin position="318"/>
        <end position="340"/>
    </location>
</feature>
<feature type="transmembrane region" description="Helical" evidence="2">
    <location>
        <begin position="282"/>
        <end position="306"/>
    </location>
</feature>
<accession>A0A9D1IFP1</accession>
<feature type="coiled-coil region" evidence="1">
    <location>
        <begin position="751"/>
        <end position="778"/>
    </location>
</feature>
<dbReference type="SUPFAM" id="SSF103473">
    <property type="entry name" value="MFS general substrate transporter"/>
    <property type="match status" value="1"/>
</dbReference>
<feature type="transmembrane region" description="Helical" evidence="2">
    <location>
        <begin position="77"/>
        <end position="93"/>
    </location>
</feature>
<evidence type="ECO:0000313" key="4">
    <source>
        <dbReference type="Proteomes" id="UP000824071"/>
    </source>
</evidence>
<feature type="transmembrane region" description="Helical" evidence="2">
    <location>
        <begin position="504"/>
        <end position="530"/>
    </location>
</feature>
<feature type="transmembrane region" description="Helical" evidence="2">
    <location>
        <begin position="347"/>
        <end position="370"/>
    </location>
</feature>
<keyword evidence="2" id="KW-0472">Membrane</keyword>
<reference evidence="3" key="2">
    <citation type="journal article" date="2021" name="PeerJ">
        <title>Extensive microbial diversity within the chicken gut microbiome revealed by metagenomics and culture.</title>
        <authorList>
            <person name="Gilroy R."/>
            <person name="Ravi A."/>
            <person name="Getino M."/>
            <person name="Pursley I."/>
            <person name="Horton D.L."/>
            <person name="Alikhan N.F."/>
            <person name="Baker D."/>
            <person name="Gharbi K."/>
            <person name="Hall N."/>
            <person name="Watson M."/>
            <person name="Adriaenssens E.M."/>
            <person name="Foster-Nyarko E."/>
            <person name="Jarju S."/>
            <person name="Secka A."/>
            <person name="Antonio M."/>
            <person name="Oren A."/>
            <person name="Chaudhuri R.R."/>
            <person name="La Ragione R."/>
            <person name="Hildebrand F."/>
            <person name="Pallen M.J."/>
        </authorList>
    </citation>
    <scope>NUCLEOTIDE SEQUENCE</scope>
    <source>
        <strain evidence="3">ChiGjej1B1-19959</strain>
    </source>
</reference>
<feature type="transmembrane region" description="Helical" evidence="2">
    <location>
        <begin position="114"/>
        <end position="132"/>
    </location>
</feature>